<evidence type="ECO:0000313" key="7">
    <source>
        <dbReference type="Proteomes" id="UP000095553"/>
    </source>
</evidence>
<evidence type="ECO:0000256" key="5">
    <source>
        <dbReference type="ARBA" id="ARBA00022764"/>
    </source>
</evidence>
<keyword evidence="5" id="KW-0574">Periplasm</keyword>
<dbReference type="InterPro" id="IPR005669">
    <property type="entry name" value="Thiosulph/SO4-bd"/>
</dbReference>
<dbReference type="GO" id="GO:1902358">
    <property type="term" value="P:sulfate transmembrane transport"/>
    <property type="evidence" value="ECO:0007669"/>
    <property type="project" value="InterPro"/>
</dbReference>
<dbReference type="RefSeq" id="WP_055073177.1">
    <property type="nucleotide sequence ID" value="NZ_CYXY01000015.1"/>
</dbReference>
<dbReference type="GO" id="GO:0042597">
    <property type="term" value="C:periplasmic space"/>
    <property type="evidence" value="ECO:0007669"/>
    <property type="project" value="UniProtKB-SubCell"/>
</dbReference>
<evidence type="ECO:0000256" key="3">
    <source>
        <dbReference type="ARBA" id="ARBA00022448"/>
    </source>
</evidence>
<dbReference type="GO" id="GO:0140104">
    <property type="term" value="F:molecular carrier activity"/>
    <property type="evidence" value="ECO:0007669"/>
    <property type="project" value="InterPro"/>
</dbReference>
<evidence type="ECO:0000256" key="1">
    <source>
        <dbReference type="ARBA" id="ARBA00004418"/>
    </source>
</evidence>
<dbReference type="EMBL" id="CYXY01000015">
    <property type="protein sequence ID" value="CUN07397.1"/>
    <property type="molecule type" value="Genomic_DNA"/>
</dbReference>
<dbReference type="AlphaFoldDB" id="A0A173TZ80"/>
<proteinExistence type="inferred from homology"/>
<organism evidence="6 7">
    <name type="scientific">Anaerostipes hadrus</name>
    <dbReference type="NCBI Taxonomy" id="649756"/>
    <lineage>
        <taxon>Bacteria</taxon>
        <taxon>Bacillati</taxon>
        <taxon>Bacillota</taxon>
        <taxon>Clostridia</taxon>
        <taxon>Lachnospirales</taxon>
        <taxon>Lachnospiraceae</taxon>
        <taxon>Anaerostipes</taxon>
    </lineage>
</organism>
<comment type="subcellular location">
    <subcellularLocation>
        <location evidence="1">Periplasm</location>
    </subcellularLocation>
</comment>
<gene>
    <name evidence="6" type="primary">sbp</name>
    <name evidence="6" type="ORF">ERS852571_02351</name>
</gene>
<dbReference type="Gene3D" id="3.40.190.10">
    <property type="entry name" value="Periplasmic binding protein-like II"/>
    <property type="match status" value="2"/>
</dbReference>
<dbReference type="CDD" id="cd01005">
    <property type="entry name" value="PBP2_CysP"/>
    <property type="match status" value="1"/>
</dbReference>
<dbReference type="PANTHER" id="PTHR30368">
    <property type="entry name" value="SULFATE-BINDING PROTEIN"/>
    <property type="match status" value="1"/>
</dbReference>
<dbReference type="NCBIfam" id="TIGR00971">
    <property type="entry name" value="3a0106s03"/>
    <property type="match status" value="1"/>
</dbReference>
<dbReference type="PROSITE" id="PS51257">
    <property type="entry name" value="PROKAR_LIPOPROTEIN"/>
    <property type="match status" value="1"/>
</dbReference>
<dbReference type="Pfam" id="PF13531">
    <property type="entry name" value="SBP_bac_11"/>
    <property type="match status" value="1"/>
</dbReference>
<evidence type="ECO:0000256" key="4">
    <source>
        <dbReference type="ARBA" id="ARBA00022729"/>
    </source>
</evidence>
<reference evidence="6 7" key="1">
    <citation type="submission" date="2015-09" db="EMBL/GenBank/DDBJ databases">
        <authorList>
            <consortium name="Pathogen Informatics"/>
        </authorList>
    </citation>
    <scope>NUCLEOTIDE SEQUENCE [LARGE SCALE GENOMIC DNA]</scope>
    <source>
        <strain evidence="6 7">2789STDY5834959</strain>
    </source>
</reference>
<name>A0A173TZ80_ANAHA</name>
<comment type="similarity">
    <text evidence="2">Belongs to the prokaryotic sulfate-binding protein family.</text>
</comment>
<dbReference type="NCBIfam" id="NF008022">
    <property type="entry name" value="PRK10752.1"/>
    <property type="match status" value="1"/>
</dbReference>
<dbReference type="Proteomes" id="UP000095553">
    <property type="component" value="Unassembled WGS sequence"/>
</dbReference>
<protein>
    <submittedName>
        <fullName evidence="6">Sulfate starvation-induced protein 2</fullName>
    </submittedName>
</protein>
<evidence type="ECO:0000256" key="2">
    <source>
        <dbReference type="ARBA" id="ARBA00006099"/>
    </source>
</evidence>
<sequence length="347" mass="39600">MKIRQQRTIEKNICNKMILLSFCMILMVSMAGCGNKRKENLTITNVSYDPTREFYEKYNKDFIKYYKDKYGKKVEVIQSHGGSGSQARSVVEGSNGDVVTLALEHDISLIEQTGLINKGWQKRFSNDSAPYTSTIVFLVRKGNKKSIKDWKDLIKKGVEVITPDPKSSGGACWNFLAAYGYAIDTYHDQKKEEQFLTKLYQNVSVMDSGARGSTTTFVENKKGDVLIAWENEAIQTVKNYPDKYEIITPSISILAQPSVSLVDDNVKVNGTKKIATEYLKYLYSDKAQKLAAEEGYRPSNERILKQYQGKFNLNMKLYKISDFGGWDQAYKKYFEDGALFDKIYINQ</sequence>
<keyword evidence="3" id="KW-0813">Transport</keyword>
<evidence type="ECO:0000313" key="6">
    <source>
        <dbReference type="EMBL" id="CUN07397.1"/>
    </source>
</evidence>
<dbReference type="SUPFAM" id="SSF53850">
    <property type="entry name" value="Periplasmic binding protein-like II"/>
    <property type="match status" value="1"/>
</dbReference>
<accession>A0A173TZ80</accession>
<keyword evidence="4" id="KW-0732">Signal</keyword>
<dbReference type="PANTHER" id="PTHR30368:SF2">
    <property type="entry name" value="SULFATE-BINDING PROTEIN"/>
    <property type="match status" value="1"/>
</dbReference>